<organism evidence="2 3">
    <name type="scientific">Frankliniella fusca</name>
    <dbReference type="NCBI Taxonomy" id="407009"/>
    <lineage>
        <taxon>Eukaryota</taxon>
        <taxon>Metazoa</taxon>
        <taxon>Ecdysozoa</taxon>
        <taxon>Arthropoda</taxon>
        <taxon>Hexapoda</taxon>
        <taxon>Insecta</taxon>
        <taxon>Pterygota</taxon>
        <taxon>Neoptera</taxon>
        <taxon>Paraneoptera</taxon>
        <taxon>Thysanoptera</taxon>
        <taxon>Terebrantia</taxon>
        <taxon>Thripoidea</taxon>
        <taxon>Thripidae</taxon>
        <taxon>Frankliniella</taxon>
    </lineage>
</organism>
<name>A0AAE1LJU5_9NEOP</name>
<gene>
    <name evidence="2" type="ORF">KUF71_009989</name>
</gene>
<evidence type="ECO:0000256" key="1">
    <source>
        <dbReference type="SAM" id="MobiDB-lite"/>
    </source>
</evidence>
<evidence type="ECO:0000313" key="2">
    <source>
        <dbReference type="EMBL" id="KAK3920752.1"/>
    </source>
</evidence>
<keyword evidence="3" id="KW-1185">Reference proteome</keyword>
<sequence length="284" mass="31696">MAYAFCDIQMLRGAKDEYVIKEFSLYSSQYDGSRGTTIFKPPNAETILSPEQRKRNTYITRHIHGLKWNSGTVSYEHLGDMIQELLRDYNRIYVKGVDKLRLLLGYAPPGVLVYNIERDGCPRLKTLPKLFVSFHGSEHSVFPTHNCAELNAKRMGLCEEEEDTMPALRYEGDDDKIAEEDDSVVIEAHPSGLLYDEDLDPPAPPAPAPSPPAPAKVAPPAPAPSQALPALLEEETLDGSVFERLGPVPLPRASKFEVLSTLRDKIGETMNRSDRATAYYIFQG</sequence>
<comment type="caution">
    <text evidence="2">The sequence shown here is derived from an EMBL/GenBank/DDBJ whole genome shotgun (WGS) entry which is preliminary data.</text>
</comment>
<accession>A0AAE1LJU5</accession>
<feature type="compositionally biased region" description="Pro residues" evidence="1">
    <location>
        <begin position="201"/>
        <end position="223"/>
    </location>
</feature>
<proteinExistence type="predicted"/>
<feature type="non-terminal residue" evidence="2">
    <location>
        <position position="284"/>
    </location>
</feature>
<dbReference type="AlphaFoldDB" id="A0AAE1LJU5"/>
<feature type="region of interest" description="Disordered" evidence="1">
    <location>
        <begin position="194"/>
        <end position="225"/>
    </location>
</feature>
<dbReference type="Proteomes" id="UP001219518">
    <property type="component" value="Unassembled WGS sequence"/>
</dbReference>
<evidence type="ECO:0000313" key="3">
    <source>
        <dbReference type="Proteomes" id="UP001219518"/>
    </source>
</evidence>
<reference evidence="2" key="2">
    <citation type="journal article" date="2023" name="BMC Genomics">
        <title>Pest status, molecular evolution, and epigenetic factors derived from the genome assembly of Frankliniella fusca, a thysanopteran phytovirus vector.</title>
        <authorList>
            <person name="Catto M.A."/>
            <person name="Labadie P.E."/>
            <person name="Jacobson A.L."/>
            <person name="Kennedy G.G."/>
            <person name="Srinivasan R."/>
            <person name="Hunt B.G."/>
        </authorList>
    </citation>
    <scope>NUCLEOTIDE SEQUENCE</scope>
    <source>
        <strain evidence="2">PL_HMW_Pooled</strain>
    </source>
</reference>
<reference evidence="2" key="1">
    <citation type="submission" date="2021-07" db="EMBL/GenBank/DDBJ databases">
        <authorList>
            <person name="Catto M.A."/>
            <person name="Jacobson A."/>
            <person name="Kennedy G."/>
            <person name="Labadie P."/>
            <person name="Hunt B.G."/>
            <person name="Srinivasan R."/>
        </authorList>
    </citation>
    <scope>NUCLEOTIDE SEQUENCE</scope>
    <source>
        <strain evidence="2">PL_HMW_Pooled</strain>
        <tissue evidence="2">Head</tissue>
    </source>
</reference>
<protein>
    <submittedName>
        <fullName evidence="2">Nuclear pore complex protein Nup214</fullName>
    </submittedName>
</protein>
<dbReference type="EMBL" id="JAHWGI010001022">
    <property type="protein sequence ID" value="KAK3920752.1"/>
    <property type="molecule type" value="Genomic_DNA"/>
</dbReference>